<dbReference type="PANTHER" id="PTHR46797">
    <property type="entry name" value="HTH-TYPE TRANSCRIPTIONAL REGULATOR"/>
    <property type="match status" value="1"/>
</dbReference>
<dbReference type="GeneID" id="98404541"/>
<dbReference type="Gene3D" id="2.60.120.10">
    <property type="entry name" value="Jelly Rolls"/>
    <property type="match status" value="1"/>
</dbReference>
<dbReference type="InterPro" id="IPR050807">
    <property type="entry name" value="TransReg_Diox_bact_type"/>
</dbReference>
<evidence type="ECO:0000256" key="1">
    <source>
        <dbReference type="ARBA" id="ARBA00023125"/>
    </source>
</evidence>
<evidence type="ECO:0000313" key="4">
    <source>
        <dbReference type="Proteomes" id="UP000397656"/>
    </source>
</evidence>
<dbReference type="RefSeq" id="WP_150986642.1">
    <property type="nucleotide sequence ID" value="NZ_CP062804.1"/>
</dbReference>
<dbReference type="EMBL" id="CP062804">
    <property type="protein sequence ID" value="QOT80985.1"/>
    <property type="molecule type" value="Genomic_DNA"/>
</dbReference>
<organism evidence="3 4">
    <name type="scientific">Cupriavidus basilensis</name>
    <dbReference type="NCBI Taxonomy" id="68895"/>
    <lineage>
        <taxon>Bacteria</taxon>
        <taxon>Pseudomonadati</taxon>
        <taxon>Pseudomonadota</taxon>
        <taxon>Betaproteobacteria</taxon>
        <taxon>Burkholderiales</taxon>
        <taxon>Burkholderiaceae</taxon>
        <taxon>Cupriavidus</taxon>
    </lineage>
</organism>
<evidence type="ECO:0000259" key="2">
    <source>
        <dbReference type="PROSITE" id="PS50943"/>
    </source>
</evidence>
<dbReference type="Proteomes" id="UP000397656">
    <property type="component" value="Chromosome 2"/>
</dbReference>
<dbReference type="InterPro" id="IPR001387">
    <property type="entry name" value="Cro/C1-type_HTH"/>
</dbReference>
<sequence length="198" mass="21108">MTQVPPTEPFAEGPPVIGARLQLLRQARKLSLDELSRRAGVSKSMLSQVERNLANPTVAVLWRLANALGIGLAEFLSGGQADKPTPTVTVIPAHSIPVIRSPDGKCELKILGPVDLASRVEWYELSIHPGGVLASEPHESGSKEHLSVMSGCVTVQSGPSEKKVRHGESARYPADVQHAISNPGKTMATALLVVEYAQ</sequence>
<protein>
    <submittedName>
        <fullName evidence="3">Helix-turn-helix transcriptional regulator</fullName>
    </submittedName>
</protein>
<dbReference type="PROSITE" id="PS50943">
    <property type="entry name" value="HTH_CROC1"/>
    <property type="match status" value="1"/>
</dbReference>
<dbReference type="GO" id="GO:0005829">
    <property type="term" value="C:cytosol"/>
    <property type="evidence" value="ECO:0007669"/>
    <property type="project" value="TreeGrafter"/>
</dbReference>
<dbReference type="InterPro" id="IPR014710">
    <property type="entry name" value="RmlC-like_jellyroll"/>
</dbReference>
<dbReference type="AlphaFoldDB" id="A0A643FXN4"/>
<dbReference type="SUPFAM" id="SSF51182">
    <property type="entry name" value="RmlC-like cupins"/>
    <property type="match status" value="1"/>
</dbReference>
<dbReference type="InterPro" id="IPR010982">
    <property type="entry name" value="Lambda_DNA-bd_dom_sf"/>
</dbReference>
<dbReference type="SMART" id="SM00530">
    <property type="entry name" value="HTH_XRE"/>
    <property type="match status" value="1"/>
</dbReference>
<keyword evidence="1" id="KW-0238">DNA-binding</keyword>
<dbReference type="CDD" id="cd00093">
    <property type="entry name" value="HTH_XRE"/>
    <property type="match status" value="1"/>
</dbReference>
<dbReference type="Pfam" id="PF01381">
    <property type="entry name" value="HTH_3"/>
    <property type="match status" value="1"/>
</dbReference>
<dbReference type="CDD" id="cd02209">
    <property type="entry name" value="cupin_XRE_C"/>
    <property type="match status" value="1"/>
</dbReference>
<reference evidence="3 4" key="1">
    <citation type="submission" date="2020-10" db="EMBL/GenBank/DDBJ databases">
        <title>Complete genome sequence of Cupriavidus basilensis CCUG 49340T.</title>
        <authorList>
            <person name="Salva-Serra F."/>
            <person name="Donoso R.A."/>
            <person name="Cho K.H."/>
            <person name="Yoo J.A."/>
            <person name="Lee K."/>
            <person name="Yoon S.-H."/>
            <person name="Perez-Pantoja D."/>
            <person name="Moore E.R.B."/>
        </authorList>
    </citation>
    <scope>NUCLEOTIDE SEQUENCE [LARGE SCALE GENOMIC DNA]</scope>
    <source>
        <strain evidence="4">CCUG 49340</strain>
    </source>
</reference>
<dbReference type="Gene3D" id="1.10.260.40">
    <property type="entry name" value="lambda repressor-like DNA-binding domains"/>
    <property type="match status" value="1"/>
</dbReference>
<dbReference type="InterPro" id="IPR013096">
    <property type="entry name" value="Cupin_2"/>
</dbReference>
<dbReference type="SUPFAM" id="SSF47413">
    <property type="entry name" value="lambda repressor-like DNA-binding domains"/>
    <property type="match status" value="1"/>
</dbReference>
<dbReference type="Pfam" id="PF07883">
    <property type="entry name" value="Cupin_2"/>
    <property type="match status" value="1"/>
</dbReference>
<accession>A0A643FXN4</accession>
<dbReference type="InterPro" id="IPR011051">
    <property type="entry name" value="RmlC_Cupin_sf"/>
</dbReference>
<dbReference type="PANTHER" id="PTHR46797:SF1">
    <property type="entry name" value="METHYLPHOSPHONATE SYNTHASE"/>
    <property type="match status" value="1"/>
</dbReference>
<evidence type="ECO:0000313" key="3">
    <source>
        <dbReference type="EMBL" id="QOT80985.1"/>
    </source>
</evidence>
<proteinExistence type="predicted"/>
<dbReference type="GO" id="GO:0003700">
    <property type="term" value="F:DNA-binding transcription factor activity"/>
    <property type="evidence" value="ECO:0007669"/>
    <property type="project" value="TreeGrafter"/>
</dbReference>
<dbReference type="GO" id="GO:0003677">
    <property type="term" value="F:DNA binding"/>
    <property type="evidence" value="ECO:0007669"/>
    <property type="project" value="UniProtKB-KW"/>
</dbReference>
<feature type="domain" description="HTH cro/C1-type" evidence="2">
    <location>
        <begin position="21"/>
        <end position="75"/>
    </location>
</feature>
<gene>
    <name evidence="3" type="ORF">F7R26_026720</name>
</gene>
<name>A0A643FXN4_9BURK</name>